<dbReference type="InterPro" id="IPR001610">
    <property type="entry name" value="PAC"/>
</dbReference>
<dbReference type="Pfam" id="PF02518">
    <property type="entry name" value="HATPase_c"/>
    <property type="match status" value="1"/>
</dbReference>
<proteinExistence type="predicted"/>
<feature type="coiled-coil region" evidence="6">
    <location>
        <begin position="477"/>
        <end position="532"/>
    </location>
</feature>
<dbReference type="GO" id="GO:0009927">
    <property type="term" value="F:histidine phosphotransfer kinase activity"/>
    <property type="evidence" value="ECO:0007669"/>
    <property type="project" value="TreeGrafter"/>
</dbReference>
<dbReference type="SMART" id="SM00388">
    <property type="entry name" value="HisKA"/>
    <property type="match status" value="1"/>
</dbReference>
<dbReference type="CDD" id="cd00130">
    <property type="entry name" value="PAS"/>
    <property type="match status" value="1"/>
</dbReference>
<dbReference type="Gene3D" id="3.30.450.20">
    <property type="entry name" value="PAS domain"/>
    <property type="match status" value="2"/>
</dbReference>
<keyword evidence="3" id="KW-0597">Phosphoprotein</keyword>
<dbReference type="SMART" id="SM00086">
    <property type="entry name" value="PAC"/>
    <property type="match status" value="1"/>
</dbReference>
<dbReference type="CDD" id="cd00082">
    <property type="entry name" value="HisKA"/>
    <property type="match status" value="1"/>
</dbReference>
<evidence type="ECO:0000313" key="11">
    <source>
        <dbReference type="Proteomes" id="UP000290759"/>
    </source>
</evidence>
<comment type="catalytic activity">
    <reaction evidence="1">
        <text>ATP + protein L-histidine = ADP + protein N-phospho-L-histidine.</text>
        <dbReference type="EC" id="2.7.13.3"/>
    </reaction>
</comment>
<dbReference type="SUPFAM" id="SSF55874">
    <property type="entry name" value="ATPase domain of HSP90 chaperone/DNA topoisomerase II/histidine kinase"/>
    <property type="match status" value="1"/>
</dbReference>
<dbReference type="InterPro" id="IPR000700">
    <property type="entry name" value="PAS-assoc_C"/>
</dbReference>
<feature type="transmembrane region" description="Helical" evidence="7">
    <location>
        <begin position="41"/>
        <end position="59"/>
    </location>
</feature>
<dbReference type="InterPro" id="IPR003594">
    <property type="entry name" value="HATPase_dom"/>
</dbReference>
<evidence type="ECO:0000256" key="6">
    <source>
        <dbReference type="SAM" id="Coils"/>
    </source>
</evidence>
<comment type="caution">
    <text evidence="10">The sequence shown here is derived from an EMBL/GenBank/DDBJ whole genome shotgun (WGS) entry which is preliminary data.</text>
</comment>
<feature type="domain" description="PAC" evidence="9">
    <location>
        <begin position="315"/>
        <end position="367"/>
    </location>
</feature>
<keyword evidence="6" id="KW-0175">Coiled coil</keyword>
<dbReference type="AlphaFoldDB" id="A0A4Q2U926"/>
<evidence type="ECO:0000256" key="2">
    <source>
        <dbReference type="ARBA" id="ARBA00012438"/>
    </source>
</evidence>
<dbReference type="PRINTS" id="PR00344">
    <property type="entry name" value="BCTRLSENSOR"/>
</dbReference>
<evidence type="ECO:0000256" key="4">
    <source>
        <dbReference type="ARBA" id="ARBA00022679"/>
    </source>
</evidence>
<dbReference type="Gene3D" id="3.30.565.10">
    <property type="entry name" value="Histidine kinase-like ATPase, C-terminal domain"/>
    <property type="match status" value="1"/>
</dbReference>
<dbReference type="InterPro" id="IPR005467">
    <property type="entry name" value="His_kinase_dom"/>
</dbReference>
<evidence type="ECO:0000259" key="9">
    <source>
        <dbReference type="PROSITE" id="PS50113"/>
    </source>
</evidence>
<dbReference type="Pfam" id="PF08447">
    <property type="entry name" value="PAS_3"/>
    <property type="match status" value="1"/>
</dbReference>
<dbReference type="Pfam" id="PF12860">
    <property type="entry name" value="PAS_7"/>
    <property type="match status" value="1"/>
</dbReference>
<feature type="domain" description="Histidine kinase" evidence="8">
    <location>
        <begin position="539"/>
        <end position="758"/>
    </location>
</feature>
<evidence type="ECO:0000256" key="3">
    <source>
        <dbReference type="ARBA" id="ARBA00022553"/>
    </source>
</evidence>
<dbReference type="EMBL" id="QYBB01000013">
    <property type="protein sequence ID" value="RYC31506.1"/>
    <property type="molecule type" value="Genomic_DNA"/>
</dbReference>
<name>A0A4Q2U926_9HYPH</name>
<dbReference type="PROSITE" id="PS50113">
    <property type="entry name" value="PAC"/>
    <property type="match status" value="1"/>
</dbReference>
<evidence type="ECO:0000256" key="1">
    <source>
        <dbReference type="ARBA" id="ARBA00000085"/>
    </source>
</evidence>
<evidence type="ECO:0000259" key="8">
    <source>
        <dbReference type="PROSITE" id="PS50109"/>
    </source>
</evidence>
<dbReference type="GO" id="GO:0000155">
    <property type="term" value="F:phosphorelay sensor kinase activity"/>
    <property type="evidence" value="ECO:0007669"/>
    <property type="project" value="InterPro"/>
</dbReference>
<evidence type="ECO:0000313" key="10">
    <source>
        <dbReference type="EMBL" id="RYC31506.1"/>
    </source>
</evidence>
<dbReference type="PANTHER" id="PTHR43047:SF72">
    <property type="entry name" value="OSMOSENSING HISTIDINE PROTEIN KINASE SLN1"/>
    <property type="match status" value="1"/>
</dbReference>
<dbReference type="InterPro" id="IPR036890">
    <property type="entry name" value="HATPase_C_sf"/>
</dbReference>
<dbReference type="InterPro" id="IPR000014">
    <property type="entry name" value="PAS"/>
</dbReference>
<reference evidence="10 11" key="2">
    <citation type="submission" date="2019-02" db="EMBL/GenBank/DDBJ databases">
        <title>'Lichenibacterium ramalinii' gen. nov. sp. nov., 'Lichenibacterium minor' gen. nov. sp. nov.</title>
        <authorList>
            <person name="Pankratov T."/>
        </authorList>
    </citation>
    <scope>NUCLEOTIDE SEQUENCE [LARGE SCALE GENOMIC DNA]</scope>
    <source>
        <strain evidence="10 11">RmlP026</strain>
    </source>
</reference>
<keyword evidence="5 10" id="KW-0418">Kinase</keyword>
<dbReference type="SUPFAM" id="SSF47384">
    <property type="entry name" value="Homodimeric domain of signal transducing histidine kinase"/>
    <property type="match status" value="1"/>
</dbReference>
<dbReference type="OrthoDB" id="9801651at2"/>
<feature type="transmembrane region" description="Helical" evidence="7">
    <location>
        <begin position="206"/>
        <end position="225"/>
    </location>
</feature>
<dbReference type="InterPro" id="IPR035965">
    <property type="entry name" value="PAS-like_dom_sf"/>
</dbReference>
<dbReference type="Gene3D" id="1.10.287.130">
    <property type="match status" value="1"/>
</dbReference>
<dbReference type="EC" id="2.7.13.3" evidence="2"/>
<accession>A0A4Q2U926</accession>
<dbReference type="InterPro" id="IPR004358">
    <property type="entry name" value="Sig_transdc_His_kin-like_C"/>
</dbReference>
<evidence type="ECO:0000256" key="5">
    <source>
        <dbReference type="ARBA" id="ARBA00022777"/>
    </source>
</evidence>
<organism evidence="10 11">
    <name type="scientific">Lichenibacterium minor</name>
    <dbReference type="NCBI Taxonomy" id="2316528"/>
    <lineage>
        <taxon>Bacteria</taxon>
        <taxon>Pseudomonadati</taxon>
        <taxon>Pseudomonadota</taxon>
        <taxon>Alphaproteobacteria</taxon>
        <taxon>Hyphomicrobiales</taxon>
        <taxon>Lichenihabitantaceae</taxon>
        <taxon>Lichenibacterium</taxon>
    </lineage>
</organism>
<keyword evidence="7" id="KW-0812">Transmembrane</keyword>
<dbReference type="SUPFAM" id="SSF55785">
    <property type="entry name" value="PYP-like sensor domain (PAS domain)"/>
    <property type="match status" value="2"/>
</dbReference>
<reference evidence="10 11" key="1">
    <citation type="submission" date="2018-12" db="EMBL/GenBank/DDBJ databases">
        <authorList>
            <person name="Grouzdev D.S."/>
            <person name="Krutkina M.S."/>
        </authorList>
    </citation>
    <scope>NUCLEOTIDE SEQUENCE [LARGE SCALE GENOMIC DNA]</scope>
    <source>
        <strain evidence="10 11">RmlP026</strain>
    </source>
</reference>
<dbReference type="InterPro" id="IPR013655">
    <property type="entry name" value="PAS_fold_3"/>
</dbReference>
<dbReference type="Proteomes" id="UP000290759">
    <property type="component" value="Unassembled WGS sequence"/>
</dbReference>
<keyword evidence="7" id="KW-1133">Transmembrane helix</keyword>
<dbReference type="SMART" id="SM00387">
    <property type="entry name" value="HATPase_c"/>
    <property type="match status" value="1"/>
</dbReference>
<dbReference type="Pfam" id="PF00512">
    <property type="entry name" value="HisKA"/>
    <property type="match status" value="1"/>
</dbReference>
<keyword evidence="7" id="KW-0472">Membrane</keyword>
<dbReference type="InterPro" id="IPR036097">
    <property type="entry name" value="HisK_dim/P_sf"/>
</dbReference>
<protein>
    <recommendedName>
        <fullName evidence="2">histidine kinase</fullName>
        <ecNumber evidence="2">2.7.13.3</ecNumber>
    </recommendedName>
</protein>
<evidence type="ECO:0000256" key="7">
    <source>
        <dbReference type="SAM" id="Phobius"/>
    </source>
</evidence>
<dbReference type="PANTHER" id="PTHR43047">
    <property type="entry name" value="TWO-COMPONENT HISTIDINE PROTEIN KINASE"/>
    <property type="match status" value="1"/>
</dbReference>
<keyword evidence="11" id="KW-1185">Reference proteome</keyword>
<dbReference type="PROSITE" id="PS50109">
    <property type="entry name" value="HIS_KIN"/>
    <property type="match status" value="1"/>
</dbReference>
<dbReference type="GO" id="GO:0005886">
    <property type="term" value="C:plasma membrane"/>
    <property type="evidence" value="ECO:0007669"/>
    <property type="project" value="TreeGrafter"/>
</dbReference>
<sequence length="793" mass="85043">MARANAAGGSAHAGTLQGLARALTQPGHLRMAEYEPWLRRLVPLLVAVFMTVLAVGAVVQCRDARDRAVTDAVGDLEMVAALAADQLDAALARQPGVKPTEALERLLPGRALTGGRQILISDLSGRIVAAVPSLGARGRLLSDLLGPAQPVTGSPDKAGVMRIDLADGEDVLAAVRKLGAPYGQIAIIHPVSDLLSDWRSASFRSGFLLFSTAFVLIVIAVAYFWQTNRAVEVEAIHARVHSRIDTALNRGRCGLWDWDLARGRIYWSASMYAMLDMEVRSEFMSFGEVNALVHPRDGDLSRLAEMVASSRSSTIDHMFRLRNGRGAYVWLRARAELVREGADSELHLVGIAVDISDEKRMAERSATADVRLRDAIEAISEAFVLWDADNRLVTCNSKFLALHELKPDTVRVGMPYAALVAHATPPLIQTQISLGESPRGGARTYEAQLGDGRWLQINERRTKDGGYVSVGTDITALKRHEEQLMDSERRLMATIADLRRSRQALETQAQQLAELAERHAEKQAEAESANRAKSEFLANMSHELRTPLNAVIGFSELMEAETFGPLGNRKYVDYAGDIATSGRYLLAVISDVLEMARLDSGRVHIDPKPVDAAVALRTAFADLGGASSAKAVALTADVAPRTALHADPRALDKILAALIGNAVKFSRNGGQVGVRVRPAAAGTNLFIEDEGVGIAPETLALVGRPFTQAGATMRDGMKGSGLGLAIARSLVEMHGGSLRIRSLVGRGTIVMLHLPGPAAAGPALVPTLRDAPRAAAARHAGRRAAEPTRASVA</sequence>
<dbReference type="InterPro" id="IPR003661">
    <property type="entry name" value="HisK_dim/P_dom"/>
</dbReference>
<gene>
    <name evidence="10" type="ORF">D3273_12735</name>
</gene>
<keyword evidence="4" id="KW-0808">Transferase</keyword>